<accession>A0A7S3PWK9</accession>
<proteinExistence type="predicted"/>
<gene>
    <name evidence="1" type="ORF">CDEB00056_LOCUS2891</name>
</gene>
<sequence length="192" mass="21875">MYESVQQLGCGSPHHTFMRMAEIQDRHETDEQISIIKILVSVKLRTPSTSVKASNNDARVMKEKSNVPAQFLLVRRCFSNMSPREVVPLSTNHKFNVWQAAMHPTQLEKYTLYFPPANPPKPAVHVETYTRNVDKITRTESKAPSNLLSFLKIARHKEGQANVSKCIKMMADIRPTYVADPKTTHLIFQLVS</sequence>
<reference evidence="1" key="1">
    <citation type="submission" date="2021-01" db="EMBL/GenBank/DDBJ databases">
        <authorList>
            <person name="Corre E."/>
            <person name="Pelletier E."/>
            <person name="Niang G."/>
            <person name="Scheremetjew M."/>
            <person name="Finn R."/>
            <person name="Kale V."/>
            <person name="Holt S."/>
            <person name="Cochrane G."/>
            <person name="Meng A."/>
            <person name="Brown T."/>
            <person name="Cohen L."/>
        </authorList>
    </citation>
    <scope>NUCLEOTIDE SEQUENCE</scope>
    <source>
        <strain evidence="1">MM31A-1</strain>
    </source>
</reference>
<dbReference type="EMBL" id="HBIO01004208">
    <property type="protein sequence ID" value="CAE0458050.1"/>
    <property type="molecule type" value="Transcribed_RNA"/>
</dbReference>
<name>A0A7S3PWK9_9STRA</name>
<evidence type="ECO:0000313" key="1">
    <source>
        <dbReference type="EMBL" id="CAE0458050.1"/>
    </source>
</evidence>
<dbReference type="AlphaFoldDB" id="A0A7S3PWK9"/>
<organism evidence="1">
    <name type="scientific">Chaetoceros debilis</name>
    <dbReference type="NCBI Taxonomy" id="122233"/>
    <lineage>
        <taxon>Eukaryota</taxon>
        <taxon>Sar</taxon>
        <taxon>Stramenopiles</taxon>
        <taxon>Ochrophyta</taxon>
        <taxon>Bacillariophyta</taxon>
        <taxon>Coscinodiscophyceae</taxon>
        <taxon>Chaetocerotophycidae</taxon>
        <taxon>Chaetocerotales</taxon>
        <taxon>Chaetocerotaceae</taxon>
        <taxon>Chaetoceros</taxon>
    </lineage>
</organism>
<protein>
    <submittedName>
        <fullName evidence="1">Uncharacterized protein</fullName>
    </submittedName>
</protein>